<accession>A0AA38KFM5</accession>
<keyword evidence="2" id="KW-1185">Reference proteome</keyword>
<dbReference type="Proteomes" id="UP001163798">
    <property type="component" value="Unassembled WGS sequence"/>
</dbReference>
<evidence type="ECO:0000313" key="1">
    <source>
        <dbReference type="EMBL" id="KAJ3784346.1"/>
    </source>
</evidence>
<comment type="caution">
    <text evidence="1">The sequence shown here is derived from an EMBL/GenBank/DDBJ whole genome shotgun (WGS) entry which is preliminary data.</text>
</comment>
<name>A0AA38KFM5_9AGAR</name>
<gene>
    <name evidence="1" type="ORF">GGU10DRAFT_271674</name>
</gene>
<dbReference type="EMBL" id="MU793380">
    <property type="protein sequence ID" value="KAJ3784346.1"/>
    <property type="molecule type" value="Genomic_DNA"/>
</dbReference>
<evidence type="ECO:0000313" key="2">
    <source>
        <dbReference type="Proteomes" id="UP001163798"/>
    </source>
</evidence>
<sequence>MCSRVIENEGRAFSTQEVYSRWYKLTNERFEPDRQMTHQKYGKKALPKKLVLQTWKSILAHEEPLPQDWTTINGVLVGITGMVEEED</sequence>
<organism evidence="1 2">
    <name type="scientific">Lentinula aff. detonsa</name>
    <dbReference type="NCBI Taxonomy" id="2804958"/>
    <lineage>
        <taxon>Eukaryota</taxon>
        <taxon>Fungi</taxon>
        <taxon>Dikarya</taxon>
        <taxon>Basidiomycota</taxon>
        <taxon>Agaricomycotina</taxon>
        <taxon>Agaricomycetes</taxon>
        <taxon>Agaricomycetidae</taxon>
        <taxon>Agaricales</taxon>
        <taxon>Marasmiineae</taxon>
        <taxon>Omphalotaceae</taxon>
        <taxon>Lentinula</taxon>
    </lineage>
</organism>
<proteinExistence type="predicted"/>
<protein>
    <submittedName>
        <fullName evidence="1">Uncharacterized protein</fullName>
    </submittedName>
</protein>
<dbReference type="AlphaFoldDB" id="A0AA38KFM5"/>
<reference evidence="1" key="1">
    <citation type="submission" date="2022-08" db="EMBL/GenBank/DDBJ databases">
        <authorList>
            <consortium name="DOE Joint Genome Institute"/>
            <person name="Min B."/>
            <person name="Riley R."/>
            <person name="Sierra-Patev S."/>
            <person name="Naranjo-Ortiz M."/>
            <person name="Looney B."/>
            <person name="Konkel Z."/>
            <person name="Slot J.C."/>
            <person name="Sakamoto Y."/>
            <person name="Steenwyk J.L."/>
            <person name="Rokas A."/>
            <person name="Carro J."/>
            <person name="Camarero S."/>
            <person name="Ferreira P."/>
            <person name="Molpeceres G."/>
            <person name="Ruiz-Duenas F.J."/>
            <person name="Serrano A."/>
            <person name="Henrissat B."/>
            <person name="Drula E."/>
            <person name="Hughes K.W."/>
            <person name="Mata J.L."/>
            <person name="Ishikawa N.K."/>
            <person name="Vargas-Isla R."/>
            <person name="Ushijima S."/>
            <person name="Smith C.A."/>
            <person name="Ahrendt S."/>
            <person name="Andreopoulos W."/>
            <person name="He G."/>
            <person name="Labutti K."/>
            <person name="Lipzen A."/>
            <person name="Ng V."/>
            <person name="Sandor L."/>
            <person name="Barry K."/>
            <person name="Martinez A.T."/>
            <person name="Xiao Y."/>
            <person name="Gibbons J.G."/>
            <person name="Terashima K."/>
            <person name="Hibbett D.S."/>
            <person name="Grigoriev I.V."/>
        </authorList>
    </citation>
    <scope>NUCLEOTIDE SEQUENCE</scope>
    <source>
        <strain evidence="1">TFB10291</strain>
    </source>
</reference>